<dbReference type="RefSeq" id="WP_037260281.1">
    <property type="nucleotide sequence ID" value="NZ_QHKI01000001.1"/>
</dbReference>
<feature type="region of interest" description="Disordered" evidence="1">
    <location>
        <begin position="128"/>
        <end position="147"/>
    </location>
</feature>
<keyword evidence="2" id="KW-0472">Membrane</keyword>
<accession>A0A428ZUB5</accession>
<reference evidence="3 4" key="1">
    <citation type="submission" date="2018-05" db="EMBL/GenBank/DDBJ databases">
        <title>Evolution of GPA BGCs.</title>
        <authorList>
            <person name="Waglechner N."/>
            <person name="Wright G.D."/>
        </authorList>
    </citation>
    <scope>NUCLEOTIDE SEQUENCE [LARGE SCALE GENOMIC DNA]</scope>
    <source>
        <strain evidence="3 4">A82846</strain>
    </source>
</reference>
<protein>
    <submittedName>
        <fullName evidence="3">Phage holin family protein</fullName>
    </submittedName>
</protein>
<evidence type="ECO:0000256" key="2">
    <source>
        <dbReference type="SAM" id="Phobius"/>
    </source>
</evidence>
<evidence type="ECO:0000313" key="3">
    <source>
        <dbReference type="EMBL" id="RSM91669.1"/>
    </source>
</evidence>
<keyword evidence="2" id="KW-0812">Transmembrane</keyword>
<feature type="transmembrane region" description="Helical" evidence="2">
    <location>
        <begin position="89"/>
        <end position="109"/>
    </location>
</feature>
<comment type="caution">
    <text evidence="3">The sequence shown here is derived from an EMBL/GenBank/DDBJ whole genome shotgun (WGS) entry which is preliminary data.</text>
</comment>
<dbReference type="Pfam" id="PF07332">
    <property type="entry name" value="Phage_holin_3_6"/>
    <property type="match status" value="1"/>
</dbReference>
<dbReference type="Proteomes" id="UP000287547">
    <property type="component" value="Unassembled WGS sequence"/>
</dbReference>
<keyword evidence="2" id="KW-1133">Transmembrane helix</keyword>
<feature type="region of interest" description="Disordered" evidence="1">
    <location>
        <begin position="1"/>
        <end position="20"/>
    </location>
</feature>
<dbReference type="OrthoDB" id="3216929at2"/>
<name>A0A428ZUB5_KIBAR</name>
<organism evidence="3 4">
    <name type="scientific">Kibdelosporangium aridum</name>
    <dbReference type="NCBI Taxonomy" id="2030"/>
    <lineage>
        <taxon>Bacteria</taxon>
        <taxon>Bacillati</taxon>
        <taxon>Actinomycetota</taxon>
        <taxon>Actinomycetes</taxon>
        <taxon>Pseudonocardiales</taxon>
        <taxon>Pseudonocardiaceae</taxon>
        <taxon>Kibdelosporangium</taxon>
    </lineage>
</organism>
<dbReference type="AlphaFoldDB" id="A0A428ZUB5"/>
<gene>
    <name evidence="3" type="ORF">DMH04_01440</name>
</gene>
<dbReference type="EMBL" id="QHKI01000001">
    <property type="protein sequence ID" value="RSM91669.1"/>
    <property type="molecule type" value="Genomic_DNA"/>
</dbReference>
<proteinExistence type="predicted"/>
<evidence type="ECO:0000313" key="4">
    <source>
        <dbReference type="Proteomes" id="UP000287547"/>
    </source>
</evidence>
<evidence type="ECO:0000256" key="1">
    <source>
        <dbReference type="SAM" id="MobiDB-lite"/>
    </source>
</evidence>
<feature type="transmembrane region" description="Helical" evidence="2">
    <location>
        <begin position="58"/>
        <end position="83"/>
    </location>
</feature>
<dbReference type="InterPro" id="IPR009937">
    <property type="entry name" value="Phage_holin_3_6"/>
</dbReference>
<sequence>MTVPPTPPGEASRPDVENASVGELMGNVSRDLSTLLRQELALARAELKAEATKAGRGAGMLTGAGIASWMVLLFLSIALWAGLSNVMDSGWAGLIVAVVWAAIGAALYAGGRKQLRAINPKPEQTADTLKQVPDALKGHSGARDDHR</sequence>